<dbReference type="SUPFAM" id="SSF48208">
    <property type="entry name" value="Six-hairpin glycosidases"/>
    <property type="match status" value="1"/>
</dbReference>
<dbReference type="InterPro" id="IPR008928">
    <property type="entry name" value="6-hairpin_glycosidase_sf"/>
</dbReference>
<keyword evidence="3" id="KW-0326">Glycosidase</keyword>
<accession>A0A521FRH9</accession>
<dbReference type="PANTHER" id="PTHR10412">
    <property type="entry name" value="MANNOSYL-OLIGOSACCHARIDE GLUCOSIDASE"/>
    <property type="match status" value="1"/>
</dbReference>
<name>A0A521FRH9_9SPHI</name>
<dbReference type="InterPro" id="IPR004888">
    <property type="entry name" value="Glycoside_hydrolase_63"/>
</dbReference>
<dbReference type="RefSeq" id="WP_142531118.1">
    <property type="nucleotide sequence ID" value="NZ_CBCSJO010000016.1"/>
</dbReference>
<protein>
    <submittedName>
        <fullName evidence="5">Trehalase</fullName>
    </submittedName>
</protein>
<dbReference type="InterPro" id="IPR012341">
    <property type="entry name" value="6hp_glycosidase-like_sf"/>
</dbReference>
<evidence type="ECO:0000256" key="2">
    <source>
        <dbReference type="ARBA" id="ARBA00022801"/>
    </source>
</evidence>
<evidence type="ECO:0000313" key="5">
    <source>
        <dbReference type="EMBL" id="SMO98742.1"/>
    </source>
</evidence>
<proteinExistence type="inferred from homology"/>
<dbReference type="OrthoDB" id="231241at2"/>
<sequence>MKSITTLLFILSFFFIPDVVVAQNYVDTYILDSLVSENSFLAKKPNTSSTPVYENIKVKLPEPIWPARKDVISCYWKAWQLAFLNVHSVTAENGFLEPYIDPAFNKHIFMWDTSFMVLFGRYGHRAFNFQASLDNLYHKQHKDGFICREISTLDGNELFERFDASSTGPNIMPWAEWEYFLNFDDKVRLQKVFAPLLAYYRWFRTNRSWPDGAYFSTGWGCGMDNQPRVPKGFNNEFSHAFMSWIDTSLQEVFAGKILIAMARKLGREKDVINIETETDQLTHHINTRMWDEKTSYYYDRFRDGSLSNVKSIASFWALLAEVVPSNKLDKFISHLENPREFARLHRVPMLSADHPVFTPGGNYWQGGVWAPTSYMVLRGLTKYKRDSLAFEIAYNHLDNVVKVYNQTGTLWENYAPDRVEGKYQKDLVGWTGLVPISVLFEYVFGLRPNVPENMIVWDVRLTDEFGIKKYPFKAKGLINFWAAKRKKNTDEPRIKVESNIAFDLKLIWTGGTRVIHVKPIRS</sequence>
<dbReference type="InterPro" id="IPR054491">
    <property type="entry name" value="MGH1-like_GH"/>
</dbReference>
<keyword evidence="2" id="KW-0378">Hydrolase</keyword>
<dbReference type="GO" id="GO:0004573">
    <property type="term" value="F:Glc3Man9GlcNAc2 oligosaccharide glucosidase activity"/>
    <property type="evidence" value="ECO:0007669"/>
    <property type="project" value="InterPro"/>
</dbReference>
<dbReference type="Pfam" id="PF22422">
    <property type="entry name" value="MGH1-like_GH"/>
    <property type="match status" value="1"/>
</dbReference>
<dbReference type="GO" id="GO:0009311">
    <property type="term" value="P:oligosaccharide metabolic process"/>
    <property type="evidence" value="ECO:0007669"/>
    <property type="project" value="InterPro"/>
</dbReference>
<evidence type="ECO:0000256" key="1">
    <source>
        <dbReference type="ARBA" id="ARBA00010833"/>
    </source>
</evidence>
<dbReference type="AlphaFoldDB" id="A0A521FRH9"/>
<evidence type="ECO:0000313" key="6">
    <source>
        <dbReference type="Proteomes" id="UP000320300"/>
    </source>
</evidence>
<dbReference type="EMBL" id="FXTN01000017">
    <property type="protein sequence ID" value="SMO98742.1"/>
    <property type="molecule type" value="Genomic_DNA"/>
</dbReference>
<evidence type="ECO:0000259" key="4">
    <source>
        <dbReference type="Pfam" id="PF22422"/>
    </source>
</evidence>
<evidence type="ECO:0000256" key="3">
    <source>
        <dbReference type="ARBA" id="ARBA00023295"/>
    </source>
</evidence>
<keyword evidence="6" id="KW-1185">Reference proteome</keyword>
<gene>
    <name evidence="5" type="ORF">SAMN06265348_11789</name>
</gene>
<feature type="domain" description="Mannosylglycerate hydrolase MGH1-like glycoside hydrolase" evidence="4">
    <location>
        <begin position="107"/>
        <end position="422"/>
    </location>
</feature>
<comment type="similarity">
    <text evidence="1">Belongs to the glycosyl hydrolase 63 family.</text>
</comment>
<reference evidence="5 6" key="1">
    <citation type="submission" date="2017-05" db="EMBL/GenBank/DDBJ databases">
        <authorList>
            <person name="Varghese N."/>
            <person name="Submissions S."/>
        </authorList>
    </citation>
    <scope>NUCLEOTIDE SEQUENCE [LARGE SCALE GENOMIC DNA]</scope>
    <source>
        <strain evidence="5 6">DSM 19036</strain>
    </source>
</reference>
<dbReference type="PANTHER" id="PTHR10412:SF11">
    <property type="entry name" value="MANNOSYL-OLIGOSACCHARIDE GLUCOSIDASE"/>
    <property type="match status" value="1"/>
</dbReference>
<dbReference type="Gene3D" id="1.50.10.10">
    <property type="match status" value="1"/>
</dbReference>
<organism evidence="5 6">
    <name type="scientific">Pedobacter westerhofensis</name>
    <dbReference type="NCBI Taxonomy" id="425512"/>
    <lineage>
        <taxon>Bacteria</taxon>
        <taxon>Pseudomonadati</taxon>
        <taxon>Bacteroidota</taxon>
        <taxon>Sphingobacteriia</taxon>
        <taxon>Sphingobacteriales</taxon>
        <taxon>Sphingobacteriaceae</taxon>
        <taxon>Pedobacter</taxon>
    </lineage>
</organism>
<dbReference type="GO" id="GO:0006487">
    <property type="term" value="P:protein N-linked glycosylation"/>
    <property type="evidence" value="ECO:0007669"/>
    <property type="project" value="TreeGrafter"/>
</dbReference>
<dbReference type="Proteomes" id="UP000320300">
    <property type="component" value="Unassembled WGS sequence"/>
</dbReference>